<dbReference type="EMBL" id="JAYWIO010000008">
    <property type="protein sequence ID" value="KAK7245708.1"/>
    <property type="molecule type" value="Genomic_DNA"/>
</dbReference>
<keyword evidence="9" id="KW-1185">Reference proteome</keyword>
<sequence>MASSILLFAILFLTYCSTFLPSSKSHSILNNDGFIINLVHRDSPQSPLHNQHINHYESLTASVHRSILHAKRLSMLARVRATSQTNPPDASTNLIHDKGTEYIASYYIGTPPTRVYAFVDTASEIIWTKGLPILNPSNSTTFQTLPCGSKSCQQLGGDKICRYGDQPCIYQITYDNNSTSAGVFSSDEFALDGSSNQSVINVGKLVFGYNNISNTNLELTNENGTLALNRGQHSFISQLGIKKFSHCWDMQTNGSKNNGSKSVMYFGENKAKIYLEDLTPLLEGKLQNYYVQVDGITINENEVPIPKGAFNIAGSRGGFIVDCGTTFTMLKNEAYEPFLNMLRENLNKPIIPGPIPELDLCYKGTIKDLDSVPEVTFRFSRGVKVKLLKEVTFMEFQKGLWCLAIVRSPNNVSMLGNFQMSNYWVGYDLEANGVSFTYQQSCSGKVN</sequence>
<name>A0AAN9E6C4_CROPI</name>
<organism evidence="8 9">
    <name type="scientific">Crotalaria pallida</name>
    <name type="common">Smooth rattlebox</name>
    <name type="synonym">Crotalaria striata</name>
    <dbReference type="NCBI Taxonomy" id="3830"/>
    <lineage>
        <taxon>Eukaryota</taxon>
        <taxon>Viridiplantae</taxon>
        <taxon>Streptophyta</taxon>
        <taxon>Embryophyta</taxon>
        <taxon>Tracheophyta</taxon>
        <taxon>Spermatophyta</taxon>
        <taxon>Magnoliopsida</taxon>
        <taxon>eudicotyledons</taxon>
        <taxon>Gunneridae</taxon>
        <taxon>Pentapetalae</taxon>
        <taxon>rosids</taxon>
        <taxon>fabids</taxon>
        <taxon>Fabales</taxon>
        <taxon>Fabaceae</taxon>
        <taxon>Papilionoideae</taxon>
        <taxon>50 kb inversion clade</taxon>
        <taxon>genistoids sensu lato</taxon>
        <taxon>core genistoids</taxon>
        <taxon>Crotalarieae</taxon>
        <taxon>Crotalaria</taxon>
    </lineage>
</organism>
<keyword evidence="5" id="KW-0325">Glycoprotein</keyword>
<accession>A0AAN9E6C4</accession>
<evidence type="ECO:0000256" key="1">
    <source>
        <dbReference type="ARBA" id="ARBA00007447"/>
    </source>
</evidence>
<evidence type="ECO:0000313" key="8">
    <source>
        <dbReference type="EMBL" id="KAK7245708.1"/>
    </source>
</evidence>
<feature type="chain" id="PRO_5042866683" description="Peptidase A1 domain-containing protein" evidence="6">
    <location>
        <begin position="19"/>
        <end position="447"/>
    </location>
</feature>
<comment type="similarity">
    <text evidence="1">Belongs to the peptidase A1 family.</text>
</comment>
<keyword evidence="4" id="KW-0378">Hydrolase</keyword>
<dbReference type="Gene3D" id="2.40.70.10">
    <property type="entry name" value="Acid Proteases"/>
    <property type="match status" value="2"/>
</dbReference>
<dbReference type="Proteomes" id="UP001372338">
    <property type="component" value="Unassembled WGS sequence"/>
</dbReference>
<keyword evidence="2" id="KW-0645">Protease</keyword>
<dbReference type="PANTHER" id="PTHR47967:SF91">
    <property type="entry name" value="PEPTIDASE A1 DOMAIN-CONTAINING PROTEIN"/>
    <property type="match status" value="1"/>
</dbReference>
<dbReference type="GO" id="GO:0004190">
    <property type="term" value="F:aspartic-type endopeptidase activity"/>
    <property type="evidence" value="ECO:0007669"/>
    <property type="project" value="UniProtKB-KW"/>
</dbReference>
<evidence type="ECO:0000256" key="2">
    <source>
        <dbReference type="ARBA" id="ARBA00022670"/>
    </source>
</evidence>
<comment type="caution">
    <text evidence="8">The sequence shown here is derived from an EMBL/GenBank/DDBJ whole genome shotgun (WGS) entry which is preliminary data.</text>
</comment>
<dbReference type="Pfam" id="PF14541">
    <property type="entry name" value="TAXi_C"/>
    <property type="match status" value="1"/>
</dbReference>
<keyword evidence="3" id="KW-0064">Aspartyl protease</keyword>
<gene>
    <name evidence="8" type="ORF">RIF29_40557</name>
</gene>
<keyword evidence="6" id="KW-0732">Signal</keyword>
<protein>
    <recommendedName>
        <fullName evidence="7">Peptidase A1 domain-containing protein</fullName>
    </recommendedName>
</protein>
<evidence type="ECO:0000256" key="6">
    <source>
        <dbReference type="SAM" id="SignalP"/>
    </source>
</evidence>
<evidence type="ECO:0000256" key="4">
    <source>
        <dbReference type="ARBA" id="ARBA00022801"/>
    </source>
</evidence>
<dbReference type="PANTHER" id="PTHR47967">
    <property type="entry name" value="OS07G0603500 PROTEIN-RELATED"/>
    <property type="match status" value="1"/>
</dbReference>
<reference evidence="8 9" key="1">
    <citation type="submission" date="2024-01" db="EMBL/GenBank/DDBJ databases">
        <title>The genomes of 5 underutilized Papilionoideae crops provide insights into root nodulation and disease resistanc.</title>
        <authorList>
            <person name="Yuan L."/>
        </authorList>
    </citation>
    <scope>NUCLEOTIDE SEQUENCE [LARGE SCALE GENOMIC DNA]</scope>
    <source>
        <strain evidence="8">ZHUSHIDOU_FW_LH</strain>
        <tissue evidence="8">Leaf</tissue>
    </source>
</reference>
<feature type="domain" description="Peptidase A1" evidence="7">
    <location>
        <begin position="102"/>
        <end position="437"/>
    </location>
</feature>
<dbReference type="PROSITE" id="PS51767">
    <property type="entry name" value="PEPTIDASE_A1"/>
    <property type="match status" value="1"/>
</dbReference>
<proteinExistence type="inferred from homology"/>
<dbReference type="InterPro" id="IPR032861">
    <property type="entry name" value="TAXi_N"/>
</dbReference>
<evidence type="ECO:0000259" key="7">
    <source>
        <dbReference type="PROSITE" id="PS51767"/>
    </source>
</evidence>
<dbReference type="AlphaFoldDB" id="A0AAN9E6C4"/>
<dbReference type="GO" id="GO:0005576">
    <property type="term" value="C:extracellular region"/>
    <property type="evidence" value="ECO:0007669"/>
    <property type="project" value="TreeGrafter"/>
</dbReference>
<dbReference type="InterPro" id="IPR021109">
    <property type="entry name" value="Peptidase_aspartic_dom_sf"/>
</dbReference>
<dbReference type="InterPro" id="IPR034161">
    <property type="entry name" value="Pepsin-like_plant"/>
</dbReference>
<dbReference type="InterPro" id="IPR033121">
    <property type="entry name" value="PEPTIDASE_A1"/>
</dbReference>
<dbReference type="Pfam" id="PF14543">
    <property type="entry name" value="TAXi_N"/>
    <property type="match status" value="1"/>
</dbReference>
<evidence type="ECO:0000256" key="3">
    <source>
        <dbReference type="ARBA" id="ARBA00022750"/>
    </source>
</evidence>
<dbReference type="SUPFAM" id="SSF50630">
    <property type="entry name" value="Acid proteases"/>
    <property type="match status" value="1"/>
</dbReference>
<feature type="signal peptide" evidence="6">
    <location>
        <begin position="1"/>
        <end position="18"/>
    </location>
</feature>
<evidence type="ECO:0000256" key="5">
    <source>
        <dbReference type="ARBA" id="ARBA00023180"/>
    </source>
</evidence>
<dbReference type="InterPro" id="IPR032799">
    <property type="entry name" value="TAXi_C"/>
</dbReference>
<dbReference type="InterPro" id="IPR051708">
    <property type="entry name" value="Plant_Aspart_Prot_A1"/>
</dbReference>
<dbReference type="CDD" id="cd05476">
    <property type="entry name" value="pepsin_A_like_plant"/>
    <property type="match status" value="1"/>
</dbReference>
<dbReference type="GO" id="GO:0006508">
    <property type="term" value="P:proteolysis"/>
    <property type="evidence" value="ECO:0007669"/>
    <property type="project" value="UniProtKB-KW"/>
</dbReference>
<evidence type="ECO:0000313" key="9">
    <source>
        <dbReference type="Proteomes" id="UP001372338"/>
    </source>
</evidence>